<dbReference type="EMBL" id="RXNR01000052">
    <property type="protein sequence ID" value="RTQ90197.1"/>
    <property type="molecule type" value="Genomic_DNA"/>
</dbReference>
<dbReference type="PRINTS" id="PR01837">
    <property type="entry name" value="MGTCSAPBPROT"/>
</dbReference>
<keyword evidence="5 7" id="KW-1133">Transmembrane helix</keyword>
<dbReference type="PANTHER" id="PTHR33778:SF4">
    <property type="entry name" value="PROTEIN SAPB"/>
    <property type="match status" value="1"/>
</dbReference>
<dbReference type="InterPro" id="IPR049177">
    <property type="entry name" value="MgtC_SapB_SrpB_YhiD_N"/>
</dbReference>
<evidence type="ECO:0000256" key="7">
    <source>
        <dbReference type="SAM" id="Phobius"/>
    </source>
</evidence>
<comment type="subcellular location">
    <subcellularLocation>
        <location evidence="1">Cell membrane</location>
        <topology evidence="1">Multi-pass membrane protein</topology>
    </subcellularLocation>
</comment>
<evidence type="ECO:0000256" key="5">
    <source>
        <dbReference type="ARBA" id="ARBA00022989"/>
    </source>
</evidence>
<keyword evidence="4 7" id="KW-0812">Transmembrane</keyword>
<evidence type="ECO:0000256" key="3">
    <source>
        <dbReference type="ARBA" id="ARBA00022475"/>
    </source>
</evidence>
<evidence type="ECO:0000313" key="10">
    <source>
        <dbReference type="Proteomes" id="UP000276349"/>
    </source>
</evidence>
<evidence type="ECO:0000256" key="4">
    <source>
        <dbReference type="ARBA" id="ARBA00022692"/>
    </source>
</evidence>
<feature type="transmembrane region" description="Helical" evidence="7">
    <location>
        <begin position="13"/>
        <end position="29"/>
    </location>
</feature>
<name>A0A3S0HXW7_9BACI</name>
<reference evidence="9 10" key="1">
    <citation type="submission" date="2018-12" db="EMBL/GenBank/DDBJ databases">
        <authorList>
            <person name="Yu L."/>
        </authorList>
    </citation>
    <scope>NUCLEOTIDE SEQUENCE [LARGE SCALE GENOMIC DNA]</scope>
    <source>
        <strain evidence="9 10">S5H2222</strain>
    </source>
</reference>
<feature type="transmembrane region" description="Helical" evidence="7">
    <location>
        <begin position="38"/>
        <end position="58"/>
    </location>
</feature>
<dbReference type="AlphaFoldDB" id="A0A3S0HXW7"/>
<dbReference type="Proteomes" id="UP000276349">
    <property type="component" value="Unassembled WGS sequence"/>
</dbReference>
<gene>
    <name evidence="9" type="ORF">EKG35_15220</name>
</gene>
<dbReference type="PANTHER" id="PTHR33778">
    <property type="entry name" value="PROTEIN MGTC"/>
    <property type="match status" value="1"/>
</dbReference>
<dbReference type="InterPro" id="IPR003416">
    <property type="entry name" value="MgtC/SapB/SrpB/YhiD_fam"/>
</dbReference>
<evidence type="ECO:0000313" key="9">
    <source>
        <dbReference type="EMBL" id="RTQ90197.1"/>
    </source>
</evidence>
<protein>
    <submittedName>
        <fullName evidence="9">MgtC/SapB family protein</fullName>
    </submittedName>
</protein>
<feature type="transmembrane region" description="Helical" evidence="7">
    <location>
        <begin position="103"/>
        <end position="124"/>
    </location>
</feature>
<comment type="caution">
    <text evidence="9">The sequence shown here is derived from an EMBL/GenBank/DDBJ whole genome shotgun (WGS) entry which is preliminary data.</text>
</comment>
<sequence>MDVIFSEPFSYEIIVKLIVAATLSLIIGIERELKKKPVGLKTSLVIATFSCLLTIISIETAYSTPARDDINITMDPLRLAAQIVSGIGFLGAGVILRKGNDSITGLTTAAMIWGAAGIGIAVGAGFYIEAFATVVIVVIGIELIAPFLLKIGPKRIRMKELVLKVRLDEEENIRKLLAFMKENEMHIDNIRIKDIPVSSEQFLYEVDMRLSTLFRTDTLTIYQTLHSLPYVQKIEIENLG</sequence>
<organism evidence="9 10">
    <name type="scientific">Lysinibacillus telephonicus</name>
    <dbReference type="NCBI Taxonomy" id="1714840"/>
    <lineage>
        <taxon>Bacteria</taxon>
        <taxon>Bacillati</taxon>
        <taxon>Bacillota</taxon>
        <taxon>Bacilli</taxon>
        <taxon>Bacillales</taxon>
        <taxon>Bacillaceae</taxon>
        <taxon>Lysinibacillus</taxon>
    </lineage>
</organism>
<evidence type="ECO:0000259" key="8">
    <source>
        <dbReference type="Pfam" id="PF02308"/>
    </source>
</evidence>
<keyword evidence="6 7" id="KW-0472">Membrane</keyword>
<dbReference type="GO" id="GO:0005886">
    <property type="term" value="C:plasma membrane"/>
    <property type="evidence" value="ECO:0007669"/>
    <property type="project" value="UniProtKB-SubCell"/>
</dbReference>
<evidence type="ECO:0000256" key="2">
    <source>
        <dbReference type="ARBA" id="ARBA00009298"/>
    </source>
</evidence>
<feature type="domain" description="MgtC/SapB/SrpB/YhiD N-terminal" evidence="8">
    <location>
        <begin position="17"/>
        <end position="145"/>
    </location>
</feature>
<dbReference type="Pfam" id="PF02308">
    <property type="entry name" value="MgtC"/>
    <property type="match status" value="1"/>
</dbReference>
<dbReference type="RefSeq" id="WP_126295399.1">
    <property type="nucleotide sequence ID" value="NZ_CP155468.1"/>
</dbReference>
<keyword evidence="10" id="KW-1185">Reference proteome</keyword>
<feature type="transmembrane region" description="Helical" evidence="7">
    <location>
        <begin position="130"/>
        <end position="149"/>
    </location>
</feature>
<feature type="transmembrane region" description="Helical" evidence="7">
    <location>
        <begin position="78"/>
        <end position="96"/>
    </location>
</feature>
<accession>A0A3S0HXW7</accession>
<dbReference type="OrthoDB" id="9811198at2"/>
<evidence type="ECO:0000256" key="1">
    <source>
        <dbReference type="ARBA" id="ARBA00004651"/>
    </source>
</evidence>
<keyword evidence="3" id="KW-1003">Cell membrane</keyword>
<proteinExistence type="inferred from homology"/>
<evidence type="ECO:0000256" key="6">
    <source>
        <dbReference type="ARBA" id="ARBA00023136"/>
    </source>
</evidence>
<comment type="similarity">
    <text evidence="2">Belongs to the MgtC/SapB family.</text>
</comment>